<proteinExistence type="predicted"/>
<evidence type="ECO:0000313" key="3">
    <source>
        <dbReference type="Proteomes" id="UP001250858"/>
    </source>
</evidence>
<dbReference type="RefSeq" id="WP_309547935.1">
    <property type="nucleotide sequence ID" value="NZ_CP133762.1"/>
</dbReference>
<keyword evidence="1" id="KW-0732">Signal</keyword>
<protein>
    <recommendedName>
        <fullName evidence="4">Lipoprotein</fullName>
    </recommendedName>
</protein>
<dbReference type="Proteomes" id="UP001250858">
    <property type="component" value="Chromosome"/>
</dbReference>
<sequence>MARTGYRWSARLAGVVAGAVLIAGGTAGVTYAADATGTDVRAETTWLPTVEINNTFAVVATPHPDTVGCDGFQVTGSGSSLGKPLGNGGTWSQTETACKATIPGKWDIKGTGTITEPNGEKLTISYSLTAPVTTETMVYPTGTFTITGSTGNWAFARGGGKMSARVNMLDHSRVTSMLVGDIEYLG</sequence>
<feature type="chain" id="PRO_5047235101" description="Lipoprotein" evidence="1">
    <location>
        <begin position="33"/>
        <end position="186"/>
    </location>
</feature>
<feature type="signal peptide" evidence="1">
    <location>
        <begin position="1"/>
        <end position="32"/>
    </location>
</feature>
<evidence type="ECO:0000256" key="1">
    <source>
        <dbReference type="SAM" id="SignalP"/>
    </source>
</evidence>
<evidence type="ECO:0000313" key="2">
    <source>
        <dbReference type="EMBL" id="WMX44278.1"/>
    </source>
</evidence>
<keyword evidence="3" id="KW-1185">Reference proteome</keyword>
<evidence type="ECO:0008006" key="4">
    <source>
        <dbReference type="Google" id="ProtNLM"/>
    </source>
</evidence>
<reference evidence="2 3" key="1">
    <citation type="submission" date="2023-09" db="EMBL/GenBank/DDBJ databases">
        <title>Complete genome of Streptomyces roseicoloratus T14.</title>
        <authorList>
            <person name="Bashizi T."/>
            <person name="Kim M.-J."/>
            <person name="Lee G."/>
            <person name="Tagele S.B."/>
            <person name="Shin J.-H."/>
        </authorList>
    </citation>
    <scope>NUCLEOTIDE SEQUENCE [LARGE SCALE GENOMIC DNA]</scope>
    <source>
        <strain evidence="2 3">T14</strain>
    </source>
</reference>
<organism evidence="2 3">
    <name type="scientific">Streptomyces roseicoloratus</name>
    <dbReference type="NCBI Taxonomy" id="2508722"/>
    <lineage>
        <taxon>Bacteria</taxon>
        <taxon>Bacillati</taxon>
        <taxon>Actinomycetota</taxon>
        <taxon>Actinomycetes</taxon>
        <taxon>Kitasatosporales</taxon>
        <taxon>Streptomycetaceae</taxon>
        <taxon>Streptomyces</taxon>
    </lineage>
</organism>
<dbReference type="EMBL" id="CP133762">
    <property type="protein sequence ID" value="WMX44278.1"/>
    <property type="molecule type" value="Genomic_DNA"/>
</dbReference>
<name>A0ABY9RRE8_9ACTN</name>
<accession>A0ABY9RRE8</accession>
<gene>
    <name evidence="2" type="ORF">RGF97_04625</name>
</gene>